<evidence type="ECO:0000259" key="16">
    <source>
        <dbReference type="PROSITE" id="PS50941"/>
    </source>
</evidence>
<dbReference type="PROSITE" id="PS50941">
    <property type="entry name" value="CHIT_BIND_I_2"/>
    <property type="match status" value="1"/>
</dbReference>
<comment type="caution">
    <text evidence="13">Lacks conserved residue(s) required for the propagation of feature annotation.</text>
</comment>
<dbReference type="Gene3D" id="3.30.60.10">
    <property type="entry name" value="Endochitinase-like"/>
    <property type="match status" value="1"/>
</dbReference>
<evidence type="ECO:0000256" key="7">
    <source>
        <dbReference type="ARBA" id="ARBA00023157"/>
    </source>
</evidence>
<dbReference type="CDD" id="cd21175">
    <property type="entry name" value="LPMO_AA9"/>
    <property type="match status" value="1"/>
</dbReference>
<evidence type="ECO:0000313" key="17">
    <source>
        <dbReference type="EMBL" id="POR31455.1"/>
    </source>
</evidence>
<dbReference type="AlphaFoldDB" id="A0A2S4KMU2"/>
<keyword evidence="8" id="KW-0119">Carbohydrate metabolism</keyword>
<evidence type="ECO:0000256" key="10">
    <source>
        <dbReference type="ARBA" id="ARBA00044502"/>
    </source>
</evidence>
<dbReference type="Proteomes" id="UP000237481">
    <property type="component" value="Unassembled WGS sequence"/>
</dbReference>
<evidence type="ECO:0000256" key="12">
    <source>
        <dbReference type="ARBA" id="ARBA00047174"/>
    </source>
</evidence>
<feature type="chain" id="PRO_5015591874" description="lytic cellulose monooxygenase (C4-dehydrogenating)" evidence="15">
    <location>
        <begin position="17"/>
        <end position="485"/>
    </location>
</feature>
<evidence type="ECO:0000256" key="2">
    <source>
        <dbReference type="ARBA" id="ARBA00004613"/>
    </source>
</evidence>
<dbReference type="Pfam" id="PF03443">
    <property type="entry name" value="AA9"/>
    <property type="match status" value="1"/>
</dbReference>
<comment type="catalytic activity">
    <reaction evidence="11">
        <text>[(1-&gt;4)-beta-D-glucosyl]n+m + reduced acceptor + O2 = 4-dehydro-beta-D-glucosyl-[(1-&gt;4)-beta-D-glucosyl]n-1 + [(1-&gt;4)-beta-D-glucosyl]m + acceptor + H2O.</text>
        <dbReference type="EC" id="1.14.99.56"/>
    </reaction>
</comment>
<dbReference type="Gene3D" id="2.70.50.70">
    <property type="match status" value="1"/>
</dbReference>
<feature type="domain" description="Chitin-binding type-1" evidence="16">
    <location>
        <begin position="439"/>
        <end position="485"/>
    </location>
</feature>
<comment type="similarity">
    <text evidence="10">Belongs to the polysaccharide monooxygenase AA9 family.</text>
</comment>
<comment type="caution">
    <text evidence="17">The sequence shown here is derived from an EMBL/GenBank/DDBJ whole genome shotgun (WGS) entry which is preliminary data.</text>
</comment>
<evidence type="ECO:0000256" key="6">
    <source>
        <dbReference type="ARBA" id="ARBA00023001"/>
    </source>
</evidence>
<dbReference type="OrthoDB" id="5985073at2759"/>
<feature type="signal peptide" evidence="15">
    <location>
        <begin position="1"/>
        <end position="16"/>
    </location>
</feature>
<proteinExistence type="inferred from homology"/>
<dbReference type="GO" id="GO:0005576">
    <property type="term" value="C:extracellular region"/>
    <property type="evidence" value="ECO:0007669"/>
    <property type="project" value="UniProtKB-SubCell"/>
</dbReference>
<dbReference type="STRING" id="94208.A0A2S4KMU2"/>
<evidence type="ECO:0000256" key="8">
    <source>
        <dbReference type="ARBA" id="ARBA00023277"/>
    </source>
</evidence>
<dbReference type="InterPro" id="IPR005103">
    <property type="entry name" value="AA9_LPMO"/>
</dbReference>
<feature type="region of interest" description="Disordered" evidence="14">
    <location>
        <begin position="358"/>
        <end position="430"/>
    </location>
</feature>
<dbReference type="SUPFAM" id="SSF57016">
    <property type="entry name" value="Plant lectins/antimicrobial peptides"/>
    <property type="match status" value="1"/>
</dbReference>
<keyword evidence="3" id="KW-0964">Secreted</keyword>
<evidence type="ECO:0000256" key="5">
    <source>
        <dbReference type="ARBA" id="ARBA00022729"/>
    </source>
</evidence>
<evidence type="ECO:0000256" key="9">
    <source>
        <dbReference type="ARBA" id="ARBA00023326"/>
    </source>
</evidence>
<dbReference type="CDD" id="cd11618">
    <property type="entry name" value="ChtBD1_1"/>
    <property type="match status" value="1"/>
</dbReference>
<dbReference type="InterPro" id="IPR036861">
    <property type="entry name" value="Endochitinase-like_sf"/>
</dbReference>
<dbReference type="EC" id="1.14.99.56" evidence="12"/>
<evidence type="ECO:0000256" key="15">
    <source>
        <dbReference type="SAM" id="SignalP"/>
    </source>
</evidence>
<dbReference type="PANTHER" id="PTHR33353">
    <property type="entry name" value="PUTATIVE (AFU_ORTHOLOGUE AFUA_1G12560)-RELATED"/>
    <property type="match status" value="1"/>
</dbReference>
<dbReference type="InterPro" id="IPR001002">
    <property type="entry name" value="Chitin-bd_1"/>
</dbReference>
<dbReference type="InterPro" id="IPR049892">
    <property type="entry name" value="AA9"/>
</dbReference>
<comment type="cofactor">
    <cofactor evidence="1">
        <name>Cu(2+)</name>
        <dbReference type="ChEBI" id="CHEBI:29036"/>
    </cofactor>
</comment>
<feature type="compositionally biased region" description="Low complexity" evidence="14">
    <location>
        <begin position="365"/>
        <end position="381"/>
    </location>
</feature>
<feature type="compositionally biased region" description="Low complexity" evidence="14">
    <location>
        <begin position="390"/>
        <end position="423"/>
    </location>
</feature>
<evidence type="ECO:0000256" key="3">
    <source>
        <dbReference type="ARBA" id="ARBA00022525"/>
    </source>
</evidence>
<evidence type="ECO:0000313" key="18">
    <source>
        <dbReference type="Proteomes" id="UP000237481"/>
    </source>
</evidence>
<name>A0A2S4KMU2_9HYPO</name>
<keyword evidence="6" id="KW-0136">Cellulose degradation</keyword>
<evidence type="ECO:0000256" key="13">
    <source>
        <dbReference type="PROSITE-ProRule" id="PRU00261"/>
    </source>
</evidence>
<comment type="subcellular location">
    <subcellularLocation>
        <location evidence="2">Secreted</location>
    </subcellularLocation>
</comment>
<evidence type="ECO:0000256" key="14">
    <source>
        <dbReference type="SAM" id="MobiDB-lite"/>
    </source>
</evidence>
<gene>
    <name evidence="17" type="ORF">TPAR_08330</name>
</gene>
<reference evidence="17 18" key="1">
    <citation type="submission" date="2018-01" db="EMBL/GenBank/DDBJ databases">
        <title>Harnessing the power of phylogenomics to disentangle the directionality and signatures of interkingdom host jumping in the parasitic fungal genus Tolypocladium.</title>
        <authorList>
            <person name="Quandt C.A."/>
            <person name="Patterson W."/>
            <person name="Spatafora J.W."/>
        </authorList>
    </citation>
    <scope>NUCLEOTIDE SEQUENCE [LARGE SCALE GENOMIC DNA]</scope>
    <source>
        <strain evidence="17 18">NRBC 100945</strain>
    </source>
</reference>
<feature type="disulfide bond" evidence="13">
    <location>
        <begin position="458"/>
        <end position="472"/>
    </location>
</feature>
<keyword evidence="18" id="KW-1185">Reference proteome</keyword>
<evidence type="ECO:0000256" key="4">
    <source>
        <dbReference type="ARBA" id="ARBA00022669"/>
    </source>
</evidence>
<dbReference type="GO" id="GO:0008061">
    <property type="term" value="F:chitin binding"/>
    <property type="evidence" value="ECO:0007669"/>
    <property type="project" value="UniProtKB-UniRule"/>
</dbReference>
<keyword evidence="4 13" id="KW-0147">Chitin-binding</keyword>
<protein>
    <recommendedName>
        <fullName evidence="12">lytic cellulose monooxygenase (C4-dehydrogenating)</fullName>
        <ecNumber evidence="12">1.14.99.56</ecNumber>
    </recommendedName>
</protein>
<dbReference type="PANTHER" id="PTHR33353:SF32">
    <property type="entry name" value="ENDO-BETA-1,4-GLUCANASE D"/>
    <property type="match status" value="1"/>
</dbReference>
<dbReference type="EMBL" id="PKSG01001045">
    <property type="protein sequence ID" value="POR31455.1"/>
    <property type="molecule type" value="Genomic_DNA"/>
</dbReference>
<keyword evidence="9" id="KW-0624">Polysaccharide degradation</keyword>
<evidence type="ECO:0000256" key="1">
    <source>
        <dbReference type="ARBA" id="ARBA00001973"/>
    </source>
</evidence>
<sequence length="485" mass="50490">MKLLSTVLGLASVASAHTLFTTLFINGKNQGDGTCVRMPHDGATANGPIEPVTSEDMACGRDGGKPVAFTCPAPRAATLTFEFRMYSTGEAPGAIANGHLGPCAVYVKRVEDMSKDKSAGSSWFKIWEDGLDAKTGKWCVDRLIDKNGLLSVDLPAGLPAGYYLVRPEILALHSAPIGDPQFYTGCAQIFIQEGPKDELRVPSENMVSIPGYVNPTTPGLTFNIYNKPLPPYPMPGPNVYIPTSNAPATKLEQKQGVVPGDCLVKNANWCGRPLAAYAGQEGCWAAVEGCYNQSQTCWDGAPPSGDANCKVWQDYCKQAEAGCAARNFEGPPRFAGQEKLAKVPGEIPRPWNNVFKAVEGGAGGQTSSLTAATTAAGTSTASEEKPPTPTTAITPTVTSSLPTSTPSKAPAAPTTASAVPQTPGDSCGAGAAPLEVSKDGRCGGDTGRTCKGSSFGDCCSSKGTCGRSTRHCGCGCQTGFGECRR</sequence>
<evidence type="ECO:0000256" key="11">
    <source>
        <dbReference type="ARBA" id="ARBA00045077"/>
    </source>
</evidence>
<dbReference type="GO" id="GO:0030245">
    <property type="term" value="P:cellulose catabolic process"/>
    <property type="evidence" value="ECO:0007669"/>
    <property type="project" value="UniProtKB-KW"/>
</dbReference>
<keyword evidence="7 13" id="KW-1015">Disulfide bond</keyword>
<organism evidence="17 18">
    <name type="scientific">Tolypocladium paradoxum</name>
    <dbReference type="NCBI Taxonomy" id="94208"/>
    <lineage>
        <taxon>Eukaryota</taxon>
        <taxon>Fungi</taxon>
        <taxon>Dikarya</taxon>
        <taxon>Ascomycota</taxon>
        <taxon>Pezizomycotina</taxon>
        <taxon>Sordariomycetes</taxon>
        <taxon>Hypocreomycetidae</taxon>
        <taxon>Hypocreales</taxon>
        <taxon>Ophiocordycipitaceae</taxon>
        <taxon>Tolypocladium</taxon>
    </lineage>
</organism>
<accession>A0A2S4KMU2</accession>
<keyword evidence="5 15" id="KW-0732">Signal</keyword>